<evidence type="ECO:0000313" key="2">
    <source>
        <dbReference type="EMBL" id="MDT0261349.1"/>
    </source>
</evidence>
<name>A0ABU2JA19_9ACTN</name>
<dbReference type="InterPro" id="IPR051044">
    <property type="entry name" value="MAG_DAG_Lipase"/>
</dbReference>
<dbReference type="RefSeq" id="WP_311422505.1">
    <property type="nucleotide sequence ID" value="NZ_JAVREH010000007.1"/>
</dbReference>
<reference evidence="3" key="1">
    <citation type="submission" date="2023-07" db="EMBL/GenBank/DDBJ databases">
        <title>30 novel species of actinomycetes from the DSMZ collection.</title>
        <authorList>
            <person name="Nouioui I."/>
        </authorList>
    </citation>
    <scope>NUCLEOTIDE SEQUENCE [LARGE SCALE GENOMIC DNA]</scope>
    <source>
        <strain evidence="3">DSM 44399</strain>
    </source>
</reference>
<dbReference type="EMBL" id="JAVREH010000007">
    <property type="protein sequence ID" value="MDT0261349.1"/>
    <property type="molecule type" value="Genomic_DNA"/>
</dbReference>
<dbReference type="SUPFAM" id="SSF53474">
    <property type="entry name" value="alpha/beta-Hydrolases"/>
    <property type="match status" value="1"/>
</dbReference>
<comment type="caution">
    <text evidence="2">The sequence shown here is derived from an EMBL/GenBank/DDBJ whole genome shotgun (WGS) entry which is preliminary data.</text>
</comment>
<dbReference type="PANTHER" id="PTHR11614">
    <property type="entry name" value="PHOSPHOLIPASE-RELATED"/>
    <property type="match status" value="1"/>
</dbReference>
<dbReference type="Proteomes" id="UP001183176">
    <property type="component" value="Unassembled WGS sequence"/>
</dbReference>
<protein>
    <submittedName>
        <fullName evidence="2">Alpha/beta fold hydrolase</fullName>
    </submittedName>
</protein>
<dbReference type="GO" id="GO:0016787">
    <property type="term" value="F:hydrolase activity"/>
    <property type="evidence" value="ECO:0007669"/>
    <property type="project" value="UniProtKB-KW"/>
</dbReference>
<dbReference type="Gene3D" id="3.40.50.1820">
    <property type="entry name" value="alpha/beta hydrolase"/>
    <property type="match status" value="1"/>
</dbReference>
<dbReference type="InterPro" id="IPR022742">
    <property type="entry name" value="Hydrolase_4"/>
</dbReference>
<proteinExistence type="predicted"/>
<keyword evidence="2" id="KW-0378">Hydrolase</keyword>
<sequence length="257" mass="27829">MPILEGAQPFASDGDGAAGRIGVVVSHGFTGAPLSMRPWAEHLAAAGHSVRLPRLPGHGTSWQELNDTRWPDWYAEIRRAYDELAERCDTVFACGLSMGGTLVTKLAEDLGEKIVGLVLVNPAYGTLRKDARFARYLAWAVPSRPGIASDIKRPGVAELGYDRVPLKALVSLQDLWKVVVPDLPEVRAPILYFHSTEDHVVDALSGRLLHAGATGTTVTEVALTNSYHVATMDNDAEQIFTGTLDFIRQHARPGVGN</sequence>
<dbReference type="InterPro" id="IPR012354">
    <property type="entry name" value="Esterase_lipase"/>
</dbReference>
<dbReference type="PIRSF" id="PIRSF017388">
    <property type="entry name" value="Esterase_lipase"/>
    <property type="match status" value="1"/>
</dbReference>
<keyword evidence="3" id="KW-1185">Reference proteome</keyword>
<accession>A0ABU2JA19</accession>
<feature type="domain" description="Serine aminopeptidase S33" evidence="1">
    <location>
        <begin position="23"/>
        <end position="234"/>
    </location>
</feature>
<gene>
    <name evidence="2" type="ORF">RM423_08065</name>
</gene>
<organism evidence="2 3">
    <name type="scientific">Jatrophihabitans lederbergiae</name>
    <dbReference type="NCBI Taxonomy" id="3075547"/>
    <lineage>
        <taxon>Bacteria</taxon>
        <taxon>Bacillati</taxon>
        <taxon>Actinomycetota</taxon>
        <taxon>Actinomycetes</taxon>
        <taxon>Jatrophihabitantales</taxon>
        <taxon>Jatrophihabitantaceae</taxon>
        <taxon>Jatrophihabitans</taxon>
    </lineage>
</organism>
<evidence type="ECO:0000313" key="3">
    <source>
        <dbReference type="Proteomes" id="UP001183176"/>
    </source>
</evidence>
<evidence type="ECO:0000259" key="1">
    <source>
        <dbReference type="Pfam" id="PF12146"/>
    </source>
</evidence>
<dbReference type="Pfam" id="PF12146">
    <property type="entry name" value="Hydrolase_4"/>
    <property type="match status" value="1"/>
</dbReference>
<dbReference type="InterPro" id="IPR029058">
    <property type="entry name" value="AB_hydrolase_fold"/>
</dbReference>